<dbReference type="EMBL" id="JAJNOC010000001">
    <property type="protein sequence ID" value="MCD2515521.1"/>
    <property type="molecule type" value="Genomic_DNA"/>
</dbReference>
<dbReference type="SUPFAM" id="SSF55874">
    <property type="entry name" value="ATPase domain of HSP90 chaperone/DNA topoisomerase II/histidine kinase"/>
    <property type="match status" value="1"/>
</dbReference>
<evidence type="ECO:0000313" key="3">
    <source>
        <dbReference type="Proteomes" id="UP001179361"/>
    </source>
</evidence>
<keyword evidence="2" id="KW-0067">ATP-binding</keyword>
<dbReference type="Proteomes" id="UP001179361">
    <property type="component" value="Unassembled WGS sequence"/>
</dbReference>
<dbReference type="InterPro" id="IPR003594">
    <property type="entry name" value="HATPase_dom"/>
</dbReference>
<comment type="caution">
    <text evidence="2">The sequence shown here is derived from an EMBL/GenBank/DDBJ whole genome shotgun (WGS) entry which is preliminary data.</text>
</comment>
<evidence type="ECO:0000259" key="1">
    <source>
        <dbReference type="Pfam" id="PF02518"/>
    </source>
</evidence>
<keyword evidence="2" id="KW-0547">Nucleotide-binding</keyword>
<dbReference type="InterPro" id="IPR036890">
    <property type="entry name" value="HATPase_C_sf"/>
</dbReference>
<gene>
    <name evidence="2" type="ORF">LQ564_04260</name>
</gene>
<dbReference type="RefSeq" id="WP_231056827.1">
    <property type="nucleotide sequence ID" value="NZ_JAJNOC010000001.1"/>
</dbReference>
<sequence>MDIETSSAVKLFFPNPSLALVYFEAIANSLDAGATKIHVEISIDSFTASDTLTIRITDNGTGFNDESFARFRTLMKPKDGFHKGIGRLVFLNYFRQVAILSEWSGLQRQFIFKDNFDGKGDAEPTKEGTPRNQTTLTFSGFAKDKVKTYDDLKPHSLKEKIIFHFLPTLNSLRDRDIDFKIQISLRTQEGSAQKDFFSSETFITPSDLPELQVKDIQDDLIDIHASIRMHYHIKRSDVAANLLTAVSIDGRTIPISLLQTSSIPYGYSIVIIFSSTFFGASADSSRQKLILPDGLTEAALYAKLRQEIGELLTENIPEIHEKNERTKKNFEDQFPHLLGYFEGATVGIIDKEEALNTAQQRFFRVQKEILQCEYLNDETFQKSLEVASRTLTEYVLYREKIIAKMKAMTHENSEEEIHNLIAPRRNDFTQGKIADDVYQNNAWLLDDKFMSFRTILSESRMDKVINAIRLTDEISGEAGRPDITMIFSADPADSLPVDVVVVEIKKKTENEKENQYSINQLLDRADKLVQYCPNIQRVWYYSVMQVNTSFARSLRQQKWIPLFSSGRVFYQEFQTYRDDDTIVPTPMFVMSFDAIVADAASRNHTFLEILRSVMKRNHTPVSDSAKPDETLDAA</sequence>
<protein>
    <submittedName>
        <fullName evidence="2">ATP-binding protein</fullName>
    </submittedName>
</protein>
<name>A0ABS8Q3H3_9BURK</name>
<evidence type="ECO:0000313" key="2">
    <source>
        <dbReference type="EMBL" id="MCD2515521.1"/>
    </source>
</evidence>
<accession>A0ABS8Q3H3</accession>
<dbReference type="Gene3D" id="3.30.565.10">
    <property type="entry name" value="Histidine kinase-like ATPase, C-terminal domain"/>
    <property type="match status" value="1"/>
</dbReference>
<proteinExistence type="predicted"/>
<keyword evidence="3" id="KW-1185">Reference proteome</keyword>
<reference evidence="2" key="1">
    <citation type="submission" date="2021-11" db="EMBL/GenBank/DDBJ databases">
        <title>The complete genome of Massilia sp sp. G4R7.</title>
        <authorList>
            <person name="Liu L."/>
            <person name="Yue J."/>
            <person name="Yuan J."/>
            <person name="Yang F."/>
            <person name="Li L."/>
        </authorList>
    </citation>
    <scope>NUCLEOTIDE SEQUENCE</scope>
    <source>
        <strain evidence="2">G4R7</strain>
    </source>
</reference>
<organism evidence="2 3">
    <name type="scientific">Massilia phyllostachyos</name>
    <dbReference type="NCBI Taxonomy" id="2898585"/>
    <lineage>
        <taxon>Bacteria</taxon>
        <taxon>Pseudomonadati</taxon>
        <taxon>Pseudomonadota</taxon>
        <taxon>Betaproteobacteria</taxon>
        <taxon>Burkholderiales</taxon>
        <taxon>Oxalobacteraceae</taxon>
        <taxon>Telluria group</taxon>
        <taxon>Massilia</taxon>
    </lineage>
</organism>
<dbReference type="GO" id="GO:0005524">
    <property type="term" value="F:ATP binding"/>
    <property type="evidence" value="ECO:0007669"/>
    <property type="project" value="UniProtKB-KW"/>
</dbReference>
<feature type="domain" description="Histidine kinase/HSP90-like ATPase" evidence="1">
    <location>
        <begin position="18"/>
        <end position="84"/>
    </location>
</feature>
<dbReference type="Pfam" id="PF02518">
    <property type="entry name" value="HATPase_c"/>
    <property type="match status" value="1"/>
</dbReference>